<sequence length="521" mass="60013">MQLPSAFPDEILFSRIIRHFTLNGITSANYLLMTLGSPKLSIHPYLTAGLERISRLSQEMPVELLNQQTLAPLFIHFLPSHATSISLGLISTNAAEAIRACQLVCAREKEPLSIKYCPTCAKADAENFGVPYWHRSHQIPGIESCSSHRVKLVHFPLKGHARLRLSLLPPLLEHPIQSSALSRDFARYSYDLLQKVSVTNKPFVLNDFKKKLSKLGYVTEKGYYRRRLLLRELYLFTEELGYESLDWVPRSRKDYRYISSLLSGKVTQHPLKYLVLGFWISRQAVHFKQSKPVLNDHTYNRTVEELCIELLQQGESMASISRLTGKSRCFIKSLALRLDIAVNLKPKKITESVKKRIMFLAGKGFHRSVIAKRVGISVGSVEQQISSSPSLVQWRKQCKYESRRRKYKLRVMKFISQGTTVIRQQVKASCSAEFYWLYAHEKQWLEAHLPIAQKPIVKPRVDWRQRDKLLIPKVCSIMKKYQNKLSRTQVDLLLGGHGWLTKYKSKIPKTMMVYRALSAKK</sequence>
<evidence type="ECO:0000259" key="1">
    <source>
        <dbReference type="Pfam" id="PF06527"/>
    </source>
</evidence>
<evidence type="ECO:0000313" key="4">
    <source>
        <dbReference type="Proteomes" id="UP000474778"/>
    </source>
</evidence>
<dbReference type="RefSeq" id="WP_160798272.1">
    <property type="nucleotide sequence ID" value="NZ_WRPA01000017.1"/>
</dbReference>
<organism evidence="3 4">
    <name type="scientific">Shewanella insulae</name>
    <dbReference type="NCBI Taxonomy" id="2681496"/>
    <lineage>
        <taxon>Bacteria</taxon>
        <taxon>Pseudomonadati</taxon>
        <taxon>Pseudomonadota</taxon>
        <taxon>Gammaproteobacteria</taxon>
        <taxon>Alteromonadales</taxon>
        <taxon>Shewanellaceae</taxon>
        <taxon>Shewanella</taxon>
    </lineage>
</organism>
<proteinExistence type="predicted"/>
<dbReference type="Proteomes" id="UP000474778">
    <property type="component" value="Unassembled WGS sequence"/>
</dbReference>
<evidence type="ECO:0000313" key="3">
    <source>
        <dbReference type="EMBL" id="MXR70312.1"/>
    </source>
</evidence>
<feature type="domain" description="TniQ" evidence="1">
    <location>
        <begin position="4"/>
        <end position="152"/>
    </location>
</feature>
<keyword evidence="4" id="KW-1185">Reference proteome</keyword>
<protein>
    <submittedName>
        <fullName evidence="3">Transposase</fullName>
    </submittedName>
</protein>
<comment type="caution">
    <text evidence="3">The sequence shown here is derived from an EMBL/GenBank/DDBJ whole genome shotgun (WGS) entry which is preliminary data.</text>
</comment>
<reference evidence="3 4" key="1">
    <citation type="submission" date="2019-12" db="EMBL/GenBank/DDBJ databases">
        <title>Shewanella insulae sp. nov., isolated from a tidal flat.</title>
        <authorList>
            <person name="Yoon J.-H."/>
        </authorList>
    </citation>
    <scope>NUCLEOTIDE SEQUENCE [LARGE SCALE GENOMIC DNA]</scope>
    <source>
        <strain evidence="3 4">JBTF-M18</strain>
    </source>
</reference>
<evidence type="ECO:0000259" key="2">
    <source>
        <dbReference type="Pfam" id="PF15978"/>
    </source>
</evidence>
<feature type="domain" description="Transposon Tn7 transposition protein TnsD C-terminal" evidence="2">
    <location>
        <begin position="186"/>
        <end position="510"/>
    </location>
</feature>
<dbReference type="InterPro" id="IPR032750">
    <property type="entry name" value="TnsD_C"/>
</dbReference>
<dbReference type="Pfam" id="PF06527">
    <property type="entry name" value="TniQ"/>
    <property type="match status" value="1"/>
</dbReference>
<dbReference type="InterPro" id="IPR009492">
    <property type="entry name" value="TniQ"/>
</dbReference>
<dbReference type="EMBL" id="WRPA01000017">
    <property type="protein sequence ID" value="MXR70312.1"/>
    <property type="molecule type" value="Genomic_DNA"/>
</dbReference>
<gene>
    <name evidence="3" type="ORF">GNT65_16765</name>
</gene>
<dbReference type="Pfam" id="PF15978">
    <property type="entry name" value="TnsD"/>
    <property type="match status" value="1"/>
</dbReference>
<name>A0A6L7I191_9GAMM</name>
<accession>A0A6L7I191</accession>
<dbReference type="AlphaFoldDB" id="A0A6L7I191"/>